<sequence>MRTPLIIFITIVALIVGALGVVDFLNTKDKPTVITEVVSPEEDQYVAVWVTINFYNRGDEVTSQGVVKKQLPLNEALKLGIREDAEISFSPSVLLNRSLKTGEVVLPEYQVAPNQPGYVDLLVSPGMTLYPLQISNRNLIKDYIRPGSYIDILTVSSPNENLAGNLDKPKRFKGVEATMFLKNVKVLNIGGGGDDSENNYVTAQSPVEEDGVTTVVIEVDPNELTRLALAQRTMHIEVYRSQAYTQSEHAEVRNIIDNYTGIEELRGNEKERREAL</sequence>
<keyword evidence="3" id="KW-1185">Reference proteome</keyword>
<comment type="caution">
    <text evidence="2">The sequence shown here is derived from an EMBL/GenBank/DDBJ whole genome shotgun (WGS) entry which is preliminary data.</text>
</comment>
<dbReference type="RefSeq" id="WP_009600217.1">
    <property type="nucleotide sequence ID" value="NZ_AEIU01000051.1"/>
</dbReference>
<proteinExistence type="predicted"/>
<dbReference type="AlphaFoldDB" id="E3BGX3"/>
<organism evidence="2 3">
    <name type="scientific">Vibrio caribbeanicus ATCC BAA-2122</name>
    <dbReference type="NCBI Taxonomy" id="796620"/>
    <lineage>
        <taxon>Bacteria</taxon>
        <taxon>Pseudomonadati</taxon>
        <taxon>Pseudomonadota</taxon>
        <taxon>Gammaproteobacteria</taxon>
        <taxon>Vibrionales</taxon>
        <taxon>Vibrionaceae</taxon>
        <taxon>Vibrio</taxon>
    </lineage>
</organism>
<accession>E3BGX3</accession>
<evidence type="ECO:0000313" key="2">
    <source>
        <dbReference type="EMBL" id="EFP97692.1"/>
    </source>
</evidence>
<dbReference type="STRING" id="796620.VIBC2010_06129"/>
<dbReference type="Pfam" id="PF16976">
    <property type="entry name" value="RcpC"/>
    <property type="match status" value="1"/>
</dbReference>
<gene>
    <name evidence="2" type="ORF">VIBC2010_06129</name>
</gene>
<evidence type="ECO:0000259" key="1">
    <source>
        <dbReference type="Pfam" id="PF16976"/>
    </source>
</evidence>
<protein>
    <submittedName>
        <fullName evidence="2">Flp pilus assembly protein CpaB</fullName>
    </submittedName>
</protein>
<dbReference type="Proteomes" id="UP000002943">
    <property type="component" value="Unassembled WGS sequence"/>
</dbReference>
<dbReference type="InterPro" id="IPR031571">
    <property type="entry name" value="RcpC_dom"/>
</dbReference>
<dbReference type="EMBL" id="AEIU01000051">
    <property type="protein sequence ID" value="EFP97692.1"/>
    <property type="molecule type" value="Genomic_DNA"/>
</dbReference>
<reference evidence="2 3" key="1">
    <citation type="journal article" date="2012" name="Int. J. Syst. Evol. Microbiol.">
        <title>Vibrio caribbeanicus sp. nov., isolated from the marine sponge Scleritoderma cyanea.</title>
        <authorList>
            <person name="Hoffmann M."/>
            <person name="Monday S.R."/>
            <person name="Allard M.W."/>
            <person name="Strain E.A."/>
            <person name="Whittaker P."/>
            <person name="Naum M."/>
            <person name="McCarthy P.J."/>
            <person name="Lopez J.V."/>
            <person name="Fischer M."/>
            <person name="Brown E.W."/>
        </authorList>
    </citation>
    <scope>NUCLEOTIDE SEQUENCE [LARGE SCALE GENOMIC DNA]</scope>
    <source>
        <strain evidence="2 3">ATCC BAA-2122</strain>
    </source>
</reference>
<dbReference type="eggNOG" id="COG3745">
    <property type="taxonomic scope" value="Bacteria"/>
</dbReference>
<feature type="domain" description="Flp pilus assembly protein RcpC/CpaB" evidence="1">
    <location>
        <begin position="122"/>
        <end position="236"/>
    </location>
</feature>
<dbReference type="OrthoDB" id="6399095at2"/>
<evidence type="ECO:0000313" key="3">
    <source>
        <dbReference type="Proteomes" id="UP000002943"/>
    </source>
</evidence>
<name>E3BGX3_9VIBR</name>